<keyword evidence="8" id="KW-1185">Reference proteome</keyword>
<dbReference type="Pfam" id="PF08281">
    <property type="entry name" value="Sigma70_r4_2"/>
    <property type="match status" value="1"/>
</dbReference>
<evidence type="ECO:0000256" key="3">
    <source>
        <dbReference type="ARBA" id="ARBA00023082"/>
    </source>
</evidence>
<evidence type="ECO:0000259" key="6">
    <source>
        <dbReference type="Pfam" id="PF08281"/>
    </source>
</evidence>
<dbReference type="InterPro" id="IPR013249">
    <property type="entry name" value="RNA_pol_sigma70_r4_t2"/>
</dbReference>
<dbReference type="InterPro" id="IPR007627">
    <property type="entry name" value="RNA_pol_sigma70_r2"/>
</dbReference>
<name>A0A2U3AR84_9BACL</name>
<dbReference type="GO" id="GO:0016987">
    <property type="term" value="F:sigma factor activity"/>
    <property type="evidence" value="ECO:0007669"/>
    <property type="project" value="UniProtKB-KW"/>
</dbReference>
<keyword evidence="4" id="KW-0804">Transcription</keyword>
<dbReference type="NCBIfam" id="TIGR02937">
    <property type="entry name" value="sigma70-ECF"/>
    <property type="match status" value="1"/>
</dbReference>
<evidence type="ECO:0000313" key="7">
    <source>
        <dbReference type="EMBL" id="PWI26965.1"/>
    </source>
</evidence>
<dbReference type="OrthoDB" id="9782703at2"/>
<comment type="similarity">
    <text evidence="1">Belongs to the sigma-70 factor family. ECF subfamily.</text>
</comment>
<dbReference type="Pfam" id="PF04542">
    <property type="entry name" value="Sigma70_r2"/>
    <property type="match status" value="1"/>
</dbReference>
<dbReference type="SUPFAM" id="SSF88946">
    <property type="entry name" value="Sigma2 domain of RNA polymerase sigma factors"/>
    <property type="match status" value="1"/>
</dbReference>
<dbReference type="RefSeq" id="WP_109304588.1">
    <property type="nucleotide sequence ID" value="NZ_BJUF01000001.1"/>
</dbReference>
<reference evidence="7 8" key="1">
    <citation type="submission" date="2018-05" db="EMBL/GenBank/DDBJ databases">
        <title>Kurthia sibirica genome sequence.</title>
        <authorList>
            <person name="Maclea K.S."/>
            <person name="Goen A.E."/>
        </authorList>
    </citation>
    <scope>NUCLEOTIDE SEQUENCE [LARGE SCALE GENOMIC DNA]</scope>
    <source>
        <strain evidence="7 8">ATCC 49154</strain>
    </source>
</reference>
<dbReference type="InterPro" id="IPR036388">
    <property type="entry name" value="WH-like_DNA-bd_sf"/>
</dbReference>
<dbReference type="PANTHER" id="PTHR43133">
    <property type="entry name" value="RNA POLYMERASE ECF-TYPE SIGMA FACTO"/>
    <property type="match status" value="1"/>
</dbReference>
<accession>A0A2U3AR84</accession>
<dbReference type="InterPro" id="IPR014284">
    <property type="entry name" value="RNA_pol_sigma-70_dom"/>
</dbReference>
<dbReference type="GO" id="GO:0006352">
    <property type="term" value="P:DNA-templated transcription initiation"/>
    <property type="evidence" value="ECO:0007669"/>
    <property type="project" value="InterPro"/>
</dbReference>
<evidence type="ECO:0000256" key="2">
    <source>
        <dbReference type="ARBA" id="ARBA00023015"/>
    </source>
</evidence>
<feature type="domain" description="RNA polymerase sigma factor 70 region 4 type 2" evidence="6">
    <location>
        <begin position="108"/>
        <end position="158"/>
    </location>
</feature>
<comment type="caution">
    <text evidence="7">The sequence shown here is derived from an EMBL/GenBank/DDBJ whole genome shotgun (WGS) entry which is preliminary data.</text>
</comment>
<dbReference type="PANTHER" id="PTHR43133:SF60">
    <property type="entry name" value="RNA POLYMERASE SIGMA FACTOR SIGV"/>
    <property type="match status" value="1"/>
</dbReference>
<evidence type="ECO:0000313" key="8">
    <source>
        <dbReference type="Proteomes" id="UP000245938"/>
    </source>
</evidence>
<dbReference type="CDD" id="cd06171">
    <property type="entry name" value="Sigma70_r4"/>
    <property type="match status" value="1"/>
</dbReference>
<dbReference type="InterPro" id="IPR013325">
    <property type="entry name" value="RNA_pol_sigma_r2"/>
</dbReference>
<feature type="domain" description="RNA polymerase sigma-70 region 2" evidence="5">
    <location>
        <begin position="17"/>
        <end position="83"/>
    </location>
</feature>
<evidence type="ECO:0000259" key="5">
    <source>
        <dbReference type="Pfam" id="PF04542"/>
    </source>
</evidence>
<dbReference type="InterPro" id="IPR013324">
    <property type="entry name" value="RNA_pol_sigma_r3/r4-like"/>
</dbReference>
<dbReference type="SUPFAM" id="SSF88659">
    <property type="entry name" value="Sigma3 and sigma4 domains of RNA polymerase sigma factors"/>
    <property type="match status" value="1"/>
</dbReference>
<dbReference type="GO" id="GO:0003677">
    <property type="term" value="F:DNA binding"/>
    <property type="evidence" value="ECO:0007669"/>
    <property type="project" value="InterPro"/>
</dbReference>
<dbReference type="EMBL" id="QFVR01000001">
    <property type="protein sequence ID" value="PWI26965.1"/>
    <property type="molecule type" value="Genomic_DNA"/>
</dbReference>
<keyword evidence="2" id="KW-0805">Transcription regulation</keyword>
<dbReference type="Proteomes" id="UP000245938">
    <property type="component" value="Unassembled WGS sequence"/>
</dbReference>
<dbReference type="AlphaFoldDB" id="A0A2U3AR84"/>
<sequence length="174" mass="20759">MSKRNAFLHEDEFIQFIRTNKDRFYFLAYSYTKNEQDALDIIQDSIQKAMLALHNLDKVESMKSWFYKIVVRTALDFIRKHKRIQVTDDTTLHHLTTNHEDHYENTDLQFALSALPQKYREIIILHYFEDLKLSEVATVLDTNISTIKSRLYRALKLLKIQLDDTKGEMTNDKR</sequence>
<gene>
    <name evidence="7" type="ORF">DEX24_01305</name>
</gene>
<proteinExistence type="inferred from homology"/>
<protein>
    <submittedName>
        <fullName evidence="7">RNA polymerase subunit sigma-70</fullName>
    </submittedName>
</protein>
<evidence type="ECO:0000256" key="4">
    <source>
        <dbReference type="ARBA" id="ARBA00023163"/>
    </source>
</evidence>
<dbReference type="InterPro" id="IPR039425">
    <property type="entry name" value="RNA_pol_sigma-70-like"/>
</dbReference>
<organism evidence="7 8">
    <name type="scientific">Kurthia sibirica</name>
    <dbReference type="NCBI Taxonomy" id="202750"/>
    <lineage>
        <taxon>Bacteria</taxon>
        <taxon>Bacillati</taxon>
        <taxon>Bacillota</taxon>
        <taxon>Bacilli</taxon>
        <taxon>Bacillales</taxon>
        <taxon>Caryophanaceae</taxon>
        <taxon>Kurthia</taxon>
    </lineage>
</organism>
<dbReference type="Gene3D" id="1.10.1740.10">
    <property type="match status" value="1"/>
</dbReference>
<evidence type="ECO:0000256" key="1">
    <source>
        <dbReference type="ARBA" id="ARBA00010641"/>
    </source>
</evidence>
<dbReference type="Gene3D" id="1.10.10.10">
    <property type="entry name" value="Winged helix-like DNA-binding domain superfamily/Winged helix DNA-binding domain"/>
    <property type="match status" value="1"/>
</dbReference>
<keyword evidence="3" id="KW-0731">Sigma factor</keyword>